<protein>
    <submittedName>
        <fullName evidence="1">Uncharacterized protein</fullName>
    </submittedName>
</protein>
<dbReference type="Proteomes" id="UP001234297">
    <property type="component" value="Chromosome 11"/>
</dbReference>
<proteinExistence type="predicted"/>
<comment type="caution">
    <text evidence="1">The sequence shown here is derived from an EMBL/GenBank/DDBJ whole genome shotgun (WGS) entry which is preliminary data.</text>
</comment>
<gene>
    <name evidence="1" type="ORF">MRB53_032459</name>
</gene>
<sequence length="171" mass="19458">MKEAVTGRREGEKQRRGKREKEKEGEEEEEEKCKNKETGDNAGESAVRAGCRRKERVYLVRGLTAGWRWWCCEGWRAEVWKMLARPRGRRRARRRRCTSGGEDGGAAPGGREMEVIRGRRKRWWGVGFARWGGERYGDGDVGGDEVLAEKDGVWLGGAAGARRGRGYFCHV</sequence>
<reference evidence="1 2" key="1">
    <citation type="journal article" date="2022" name="Hortic Res">
        <title>A haplotype resolved chromosomal level avocado genome allows analysis of novel avocado genes.</title>
        <authorList>
            <person name="Nath O."/>
            <person name="Fletcher S.J."/>
            <person name="Hayward A."/>
            <person name="Shaw L.M."/>
            <person name="Masouleh A.K."/>
            <person name="Furtado A."/>
            <person name="Henry R.J."/>
            <person name="Mitter N."/>
        </authorList>
    </citation>
    <scope>NUCLEOTIDE SEQUENCE [LARGE SCALE GENOMIC DNA]</scope>
    <source>
        <strain evidence="2">cv. Hass</strain>
    </source>
</reference>
<name>A0ACC2KRW8_PERAE</name>
<accession>A0ACC2KRW8</accession>
<organism evidence="1 2">
    <name type="scientific">Persea americana</name>
    <name type="common">Avocado</name>
    <dbReference type="NCBI Taxonomy" id="3435"/>
    <lineage>
        <taxon>Eukaryota</taxon>
        <taxon>Viridiplantae</taxon>
        <taxon>Streptophyta</taxon>
        <taxon>Embryophyta</taxon>
        <taxon>Tracheophyta</taxon>
        <taxon>Spermatophyta</taxon>
        <taxon>Magnoliopsida</taxon>
        <taxon>Magnoliidae</taxon>
        <taxon>Laurales</taxon>
        <taxon>Lauraceae</taxon>
        <taxon>Persea</taxon>
    </lineage>
</organism>
<keyword evidence="2" id="KW-1185">Reference proteome</keyword>
<dbReference type="EMBL" id="CM056819">
    <property type="protein sequence ID" value="KAJ8623929.1"/>
    <property type="molecule type" value="Genomic_DNA"/>
</dbReference>
<evidence type="ECO:0000313" key="2">
    <source>
        <dbReference type="Proteomes" id="UP001234297"/>
    </source>
</evidence>
<evidence type="ECO:0000313" key="1">
    <source>
        <dbReference type="EMBL" id="KAJ8623929.1"/>
    </source>
</evidence>